<evidence type="ECO:0000259" key="1">
    <source>
        <dbReference type="Pfam" id="PF13924"/>
    </source>
</evidence>
<feature type="domain" description="Lipocalin-like" evidence="1">
    <location>
        <begin position="10"/>
        <end position="53"/>
    </location>
</feature>
<reference evidence="2 3" key="1">
    <citation type="submission" date="2016-06" db="EMBL/GenBank/DDBJ databases">
        <authorList>
            <person name="Kjaerup R.B."/>
            <person name="Dalgaard T.S."/>
            <person name="Juul-Madsen H.R."/>
        </authorList>
    </citation>
    <scope>NUCLEOTIDE SEQUENCE [LARGE SCALE GENOMIC DNA]</scope>
    <source>
        <strain evidence="2 3">1245752.6</strain>
    </source>
</reference>
<evidence type="ECO:0000313" key="3">
    <source>
        <dbReference type="Proteomes" id="UP000093757"/>
    </source>
</evidence>
<name>A0A1A6BE33_MYCGO</name>
<dbReference type="AlphaFoldDB" id="A0A1A6BE33"/>
<proteinExistence type="predicted"/>
<dbReference type="RefSeq" id="WP_065135097.1">
    <property type="nucleotide sequence ID" value="NZ_MAEM01000358.1"/>
</dbReference>
<dbReference type="OrthoDB" id="118834at2"/>
<comment type="caution">
    <text evidence="2">The sequence shown here is derived from an EMBL/GenBank/DDBJ whole genome shotgun (WGS) entry which is preliminary data.</text>
</comment>
<protein>
    <recommendedName>
        <fullName evidence="1">Lipocalin-like domain-containing protein</fullName>
    </recommendedName>
</protein>
<feature type="domain" description="Lipocalin-like" evidence="1">
    <location>
        <begin position="58"/>
        <end position="124"/>
    </location>
</feature>
<dbReference type="InterPro" id="IPR024311">
    <property type="entry name" value="Lipocalin-like"/>
</dbReference>
<gene>
    <name evidence="2" type="ORF">A9W98_24290</name>
</gene>
<organism evidence="2 3">
    <name type="scientific">Mycobacterium gordonae</name>
    <dbReference type="NCBI Taxonomy" id="1778"/>
    <lineage>
        <taxon>Bacteria</taxon>
        <taxon>Bacillati</taxon>
        <taxon>Actinomycetota</taxon>
        <taxon>Actinomycetes</taxon>
        <taxon>Mycobacteriales</taxon>
        <taxon>Mycobacteriaceae</taxon>
        <taxon>Mycobacterium</taxon>
    </lineage>
</organism>
<dbReference type="Proteomes" id="UP000093757">
    <property type="component" value="Unassembled WGS sequence"/>
</dbReference>
<evidence type="ECO:0000313" key="2">
    <source>
        <dbReference type="EMBL" id="OBS00551.1"/>
    </source>
</evidence>
<sequence>MTDLRHALPGGWLLESFVSRDDRSATVRYPFGEHPSGLILYTDDGHMSAQLTPGAGGEFVSYGGRFVVDEAAATVTHHVLIATMPELLAQPQIRHARVDGERLTLSATVTSHGSTTHSTLVWRRDAGL</sequence>
<dbReference type="Pfam" id="PF13924">
    <property type="entry name" value="Lipocalin_5"/>
    <property type="match status" value="2"/>
</dbReference>
<dbReference type="EMBL" id="MAEM01000358">
    <property type="protein sequence ID" value="OBS00551.1"/>
    <property type="molecule type" value="Genomic_DNA"/>
</dbReference>
<accession>A0A1A6BE33</accession>